<dbReference type="WBParaSite" id="Hba_05208">
    <property type="protein sequence ID" value="Hba_05208"/>
    <property type="gene ID" value="Hba_05208"/>
</dbReference>
<dbReference type="Proteomes" id="UP000095283">
    <property type="component" value="Unplaced"/>
</dbReference>
<protein>
    <submittedName>
        <fullName evidence="3">Transposase</fullName>
    </submittedName>
</protein>
<feature type="region of interest" description="Disordered" evidence="1">
    <location>
        <begin position="21"/>
        <end position="55"/>
    </location>
</feature>
<sequence length="96" mass="11161">MWSCWRNGFFRTLKVLDKNELPETKRRSGPLGNHGLHEKREAYSQSGTDGKTEHLGSSVISVKMENYELMDKMVIFEKVKKQDLMQQIVLAQKGQY</sequence>
<reference evidence="3" key="1">
    <citation type="submission" date="2016-11" db="UniProtKB">
        <authorList>
            <consortium name="WormBaseParasite"/>
        </authorList>
    </citation>
    <scope>IDENTIFICATION</scope>
</reference>
<keyword evidence="2" id="KW-1185">Reference proteome</keyword>
<evidence type="ECO:0000256" key="1">
    <source>
        <dbReference type="SAM" id="MobiDB-lite"/>
    </source>
</evidence>
<accession>A0A1I7WJK8</accession>
<evidence type="ECO:0000313" key="2">
    <source>
        <dbReference type="Proteomes" id="UP000095283"/>
    </source>
</evidence>
<dbReference type="AlphaFoldDB" id="A0A1I7WJK8"/>
<name>A0A1I7WJK8_HETBA</name>
<proteinExistence type="predicted"/>
<evidence type="ECO:0000313" key="3">
    <source>
        <dbReference type="WBParaSite" id="Hba_05208"/>
    </source>
</evidence>
<organism evidence="2 3">
    <name type="scientific">Heterorhabditis bacteriophora</name>
    <name type="common">Entomopathogenic nematode worm</name>
    <dbReference type="NCBI Taxonomy" id="37862"/>
    <lineage>
        <taxon>Eukaryota</taxon>
        <taxon>Metazoa</taxon>
        <taxon>Ecdysozoa</taxon>
        <taxon>Nematoda</taxon>
        <taxon>Chromadorea</taxon>
        <taxon>Rhabditida</taxon>
        <taxon>Rhabditina</taxon>
        <taxon>Rhabditomorpha</taxon>
        <taxon>Strongyloidea</taxon>
        <taxon>Heterorhabditidae</taxon>
        <taxon>Heterorhabditis</taxon>
    </lineage>
</organism>